<evidence type="ECO:0000313" key="1">
    <source>
        <dbReference type="EMBL" id="QKF94101.1"/>
    </source>
</evidence>
<proteinExistence type="predicted"/>
<accession>A0A7D3R105</accession>
<organism evidence="1 2">
    <name type="scientific">Fadolivirus FV1/VV64</name>
    <dbReference type="NCBI Taxonomy" id="3070911"/>
    <lineage>
        <taxon>Viruses</taxon>
        <taxon>Varidnaviria</taxon>
        <taxon>Bamfordvirae</taxon>
        <taxon>Nucleocytoviricota</taxon>
        <taxon>Megaviricetes</taxon>
        <taxon>Imitervirales</taxon>
        <taxon>Mimiviridae</taxon>
        <taxon>Klosneuvirinae</taxon>
        <taxon>Fadolivirus</taxon>
        <taxon>Fadolivirus algeromassiliense</taxon>
    </lineage>
</organism>
<sequence>MIKKKSILYFIEIKSDYYTFIEENNKYLVYLMTIYGNQISTLKSDFDYIENNILNRFPHIDSKKYLYFEFSNEMLNDIIHKSNILEFYDVVICGNENSMKYTLESNILHVKEYSLNRSESYLNININKINNINNDTDYDLYDIGISEEEPIRICISI</sequence>
<protein>
    <submittedName>
        <fullName evidence="1">Uncharacterized protein</fullName>
    </submittedName>
</protein>
<dbReference type="EMBL" id="MT418680">
    <property type="protein sequence ID" value="QKF94101.1"/>
    <property type="molecule type" value="Genomic_DNA"/>
</dbReference>
<keyword evidence="2" id="KW-1185">Reference proteome</keyword>
<reference evidence="1 2" key="1">
    <citation type="submission" date="2020-04" db="EMBL/GenBank/DDBJ databases">
        <title>Advantages and limits of metagenomic assembly and binning of a giant virus.</title>
        <authorList>
            <person name="Schulz F."/>
            <person name="Andreani J."/>
            <person name="Francis R."/>
            <person name="Boudjemaa H."/>
            <person name="Bou Khalil J.Y."/>
            <person name="Lee J."/>
            <person name="La Scola B."/>
            <person name="Woyke T."/>
        </authorList>
    </citation>
    <scope>NUCLEOTIDE SEQUENCE [LARGE SCALE GENOMIC DNA]</scope>
    <source>
        <strain evidence="1 2">FV1/VV64</strain>
    </source>
</reference>
<evidence type="ECO:0000313" key="2">
    <source>
        <dbReference type="Proteomes" id="UP001162001"/>
    </source>
</evidence>
<dbReference type="Proteomes" id="UP001162001">
    <property type="component" value="Segment"/>
</dbReference>
<name>A0A7D3R105_9VIRU</name>
<gene>
    <name evidence="1" type="ORF">Fadolivirus_1_643</name>
</gene>